<evidence type="ECO:0000256" key="1">
    <source>
        <dbReference type="SAM" id="MobiDB-lite"/>
    </source>
</evidence>
<dbReference type="Proteomes" id="UP000224634">
    <property type="component" value="Unassembled WGS sequence"/>
</dbReference>
<feature type="compositionally biased region" description="Acidic residues" evidence="1">
    <location>
        <begin position="249"/>
        <end position="274"/>
    </location>
</feature>
<feature type="transmembrane region" description="Helical" evidence="2">
    <location>
        <begin position="215"/>
        <end position="241"/>
    </location>
</feature>
<feature type="transmembrane region" description="Helical" evidence="2">
    <location>
        <begin position="116"/>
        <end position="143"/>
    </location>
</feature>
<dbReference type="EMBL" id="PDNA01000186">
    <property type="protein sequence ID" value="PGH05611.1"/>
    <property type="molecule type" value="Genomic_DNA"/>
</dbReference>
<dbReference type="PANTHER" id="PTHR28092:SF1">
    <property type="entry name" value="FACTOR-INDUCED GENE 1 PROTEIN"/>
    <property type="match status" value="1"/>
</dbReference>
<evidence type="ECO:0000256" key="2">
    <source>
        <dbReference type="SAM" id="Phobius"/>
    </source>
</evidence>
<evidence type="ECO:0000313" key="4">
    <source>
        <dbReference type="Proteomes" id="UP000224634"/>
    </source>
</evidence>
<reference evidence="3 4" key="1">
    <citation type="submission" date="2017-10" db="EMBL/GenBank/DDBJ databases">
        <title>Comparative genomics in systemic dimorphic fungi from Ajellomycetaceae.</title>
        <authorList>
            <person name="Munoz J.F."/>
            <person name="Mcewen J.G."/>
            <person name="Clay O.K."/>
            <person name="Cuomo C.A."/>
        </authorList>
    </citation>
    <scope>NUCLEOTIDE SEQUENCE [LARGE SCALE GENOMIC DNA]</scope>
    <source>
        <strain evidence="3 4">UAMH7299</strain>
    </source>
</reference>
<evidence type="ECO:0000313" key="3">
    <source>
        <dbReference type="EMBL" id="PGH05611.1"/>
    </source>
</evidence>
<gene>
    <name evidence="3" type="ORF">AJ80_08303</name>
</gene>
<proteinExistence type="predicted"/>
<dbReference type="Pfam" id="PF12351">
    <property type="entry name" value="Fig1"/>
    <property type="match status" value="1"/>
</dbReference>
<accession>A0A2B7XA19</accession>
<protein>
    <submittedName>
        <fullName evidence="3">Uncharacterized protein</fullName>
    </submittedName>
</protein>
<feature type="region of interest" description="Disordered" evidence="1">
    <location>
        <begin position="245"/>
        <end position="274"/>
    </location>
</feature>
<comment type="caution">
    <text evidence="3">The sequence shown here is derived from an EMBL/GenBank/DDBJ whole genome shotgun (WGS) entry which is preliminary data.</text>
</comment>
<dbReference type="GO" id="GO:0016020">
    <property type="term" value="C:membrane"/>
    <property type="evidence" value="ECO:0007669"/>
    <property type="project" value="InterPro"/>
</dbReference>
<keyword evidence="2" id="KW-0812">Transmembrane</keyword>
<dbReference type="InterPro" id="IPR033481">
    <property type="entry name" value="Dni1/Fig1"/>
</dbReference>
<dbReference type="GO" id="GO:0043332">
    <property type="term" value="C:mating projection tip"/>
    <property type="evidence" value="ECO:0007669"/>
    <property type="project" value="TreeGrafter"/>
</dbReference>
<keyword evidence="2" id="KW-1133">Transmembrane helix</keyword>
<dbReference type="PANTHER" id="PTHR28092">
    <property type="entry name" value="FACTOR-INDUCED GENE 1 PROTEIN"/>
    <property type="match status" value="1"/>
</dbReference>
<organism evidence="3 4">
    <name type="scientific">Polytolypa hystricis (strain UAMH7299)</name>
    <dbReference type="NCBI Taxonomy" id="1447883"/>
    <lineage>
        <taxon>Eukaryota</taxon>
        <taxon>Fungi</taxon>
        <taxon>Dikarya</taxon>
        <taxon>Ascomycota</taxon>
        <taxon>Pezizomycotina</taxon>
        <taxon>Eurotiomycetes</taxon>
        <taxon>Eurotiomycetidae</taxon>
        <taxon>Onygenales</taxon>
        <taxon>Onygenales incertae sedis</taxon>
        <taxon>Polytolypa</taxon>
    </lineage>
</organism>
<keyword evidence="4" id="KW-1185">Reference proteome</keyword>
<keyword evidence="2" id="KW-0472">Membrane</keyword>
<sequence>MQTDACLNGNDPGFLVAGCSSRTLRNVYLFSLSYDNPSTAQTAPLLQLNAPFLADVRNMSDDTSLEIRVGYFGLCMRQKLDDWLCVKDANSLAETLNASHDPLNLVWIATSFQARVVLAVLIIISIVFQLFILTWFFTFPGWHEEQDDENDSLHEVKPFPSQIATYSCFALATLSSLFLLIAILWQHVAAATQSSTVETVFKGVVKARVGAPSMALGWVAVVLISLQALGVLIMILSIHVLRRLSDSSDSGDEEGSDSSDSGDEEGSDSDSDSQ</sequence>
<dbReference type="GO" id="GO:0000747">
    <property type="term" value="P:conjugation with cellular fusion"/>
    <property type="evidence" value="ECO:0007669"/>
    <property type="project" value="TreeGrafter"/>
</dbReference>
<name>A0A2B7XA19_POLH7</name>
<dbReference type="STRING" id="1447883.A0A2B7XA19"/>
<feature type="transmembrane region" description="Helical" evidence="2">
    <location>
        <begin position="163"/>
        <end position="185"/>
    </location>
</feature>
<dbReference type="AlphaFoldDB" id="A0A2B7XA19"/>
<dbReference type="OrthoDB" id="3550957at2759"/>